<accession>B7ZZF7</accession>
<dbReference type="EMBL" id="BT054699">
    <property type="protein sequence ID" value="ACL53306.1"/>
    <property type="molecule type" value="mRNA"/>
</dbReference>
<proteinExistence type="evidence at transcript level"/>
<dbReference type="PROSITE" id="PS51257">
    <property type="entry name" value="PROKAR_LIPOPROTEIN"/>
    <property type="match status" value="1"/>
</dbReference>
<organism evidence="1">
    <name type="scientific">Zea mays</name>
    <name type="common">Maize</name>
    <dbReference type="NCBI Taxonomy" id="4577"/>
    <lineage>
        <taxon>Eukaryota</taxon>
        <taxon>Viridiplantae</taxon>
        <taxon>Streptophyta</taxon>
        <taxon>Embryophyta</taxon>
        <taxon>Tracheophyta</taxon>
        <taxon>Spermatophyta</taxon>
        <taxon>Magnoliopsida</taxon>
        <taxon>Liliopsida</taxon>
        <taxon>Poales</taxon>
        <taxon>Poaceae</taxon>
        <taxon>PACMAD clade</taxon>
        <taxon>Panicoideae</taxon>
        <taxon>Andropogonodae</taxon>
        <taxon>Andropogoneae</taxon>
        <taxon>Tripsacinae</taxon>
        <taxon>Zea</taxon>
    </lineage>
</organism>
<dbReference type="AlphaFoldDB" id="B7ZZF7"/>
<reference evidence="1" key="2">
    <citation type="submission" date="2012-06" db="EMBL/GenBank/DDBJ databases">
        <authorList>
            <person name="Yu Y."/>
            <person name="Currie J."/>
            <person name="Lomeli R."/>
            <person name="Angelova A."/>
            <person name="Collura K."/>
            <person name="Wissotski M."/>
            <person name="Campos D."/>
            <person name="Kudrna D."/>
            <person name="Golser W."/>
            <person name="Ashely E."/>
            <person name="Descour A."/>
            <person name="Fernandes J."/>
            <person name="Soderlund C."/>
            <person name="Walbot V."/>
        </authorList>
    </citation>
    <scope>NUCLEOTIDE SEQUENCE</scope>
    <source>
        <strain evidence="1">B73</strain>
    </source>
</reference>
<protein>
    <submittedName>
        <fullName evidence="1">Uncharacterized protein</fullName>
    </submittedName>
</protein>
<sequence length="60" mass="6782">MRRSDACILGAAAAACRLWNASRRFLSSISISRRSSLAMWRHRHSALQKPCSPLREGRNN</sequence>
<name>B7ZZF7_MAIZE</name>
<reference evidence="1" key="1">
    <citation type="journal article" date="2009" name="PLoS Genet.">
        <title>Sequencing, mapping, and analysis of 27,455 maize full-length cDNAs.</title>
        <authorList>
            <person name="Soderlund C."/>
            <person name="Descour A."/>
            <person name="Kudrna D."/>
            <person name="Bomhoff M."/>
            <person name="Boyd L."/>
            <person name="Currie J."/>
            <person name="Angelova A."/>
            <person name="Collura K."/>
            <person name="Wissotski M."/>
            <person name="Ashley E."/>
            <person name="Morrow D."/>
            <person name="Fernandes J."/>
            <person name="Walbot V."/>
            <person name="Yu Y."/>
        </authorList>
    </citation>
    <scope>NUCLEOTIDE SEQUENCE</scope>
    <source>
        <strain evidence="1">B73</strain>
    </source>
</reference>
<evidence type="ECO:0000313" key="1">
    <source>
        <dbReference type="EMBL" id="ACL53306.1"/>
    </source>
</evidence>